<protein>
    <submittedName>
        <fullName evidence="1">Uncharacterized protein</fullName>
    </submittedName>
</protein>
<accession>A0ACC3A0Q4</accession>
<reference evidence="1" key="1">
    <citation type="submission" date="2022-10" db="EMBL/GenBank/DDBJ databases">
        <title>Culturing micro-colonial fungi from biological soil crusts in the Mojave desert and describing Neophaeococcomyces mojavensis, and introducing the new genera and species Taxawa tesnikishii.</title>
        <authorList>
            <person name="Kurbessoian T."/>
            <person name="Stajich J.E."/>
        </authorList>
    </citation>
    <scope>NUCLEOTIDE SEQUENCE</scope>
    <source>
        <strain evidence="1">JES_112</strain>
    </source>
</reference>
<keyword evidence="2" id="KW-1185">Reference proteome</keyword>
<evidence type="ECO:0000313" key="2">
    <source>
        <dbReference type="Proteomes" id="UP001172386"/>
    </source>
</evidence>
<proteinExistence type="predicted"/>
<dbReference type="Proteomes" id="UP001172386">
    <property type="component" value="Unassembled WGS sequence"/>
</dbReference>
<sequence length="469" mass="53698">MAPKILLSIPSLWQTCRQLFALGDDRRQRPRLLPIPPPTTIRLPTQHTDSELMKHVEQAEEVTLRALKNGFRAPRIRELHVLPYPKQAWGTNNQYNFDPVACSQAFSLMTDIRGLKRLRLDLDLIQLPPGYLKNFPNLTELQITSTLDFPELNELPITKLTIVQRVPQQVVRDSNSALPVRNLARLTHLHIVSQDGFDPTYPLLDFDSLPSLECLCLSQEQYDLGTGFSYVGQPSSVKVLSLVRATPNPLFVNSCSNLRHLYLFGSLHQLTPLHLEKLEILELVHCPIASETLQSSQLPALKHFLECARAKDMNERASNPFGVFTDRMHELETMVAIYTGFSQAQDDEKTLVSEDVNERYDIYTLKRGHVSPDQPRANFSPAKKVRYLEDGNFPWPALSCDIVSTDVEKVFIQTRICALTKDLEREGTCIPLEHLYYNNERNQTGEYRWGPKCDRDLRLSFMGQMQLLY</sequence>
<dbReference type="EMBL" id="JAPDRQ010000148">
    <property type="protein sequence ID" value="KAJ9653600.1"/>
    <property type="molecule type" value="Genomic_DNA"/>
</dbReference>
<gene>
    <name evidence="1" type="ORF">H2198_007224</name>
</gene>
<evidence type="ECO:0000313" key="1">
    <source>
        <dbReference type="EMBL" id="KAJ9653600.1"/>
    </source>
</evidence>
<name>A0ACC3A0Q4_9EURO</name>
<organism evidence="1 2">
    <name type="scientific">Neophaeococcomyces mojaviensis</name>
    <dbReference type="NCBI Taxonomy" id="3383035"/>
    <lineage>
        <taxon>Eukaryota</taxon>
        <taxon>Fungi</taxon>
        <taxon>Dikarya</taxon>
        <taxon>Ascomycota</taxon>
        <taxon>Pezizomycotina</taxon>
        <taxon>Eurotiomycetes</taxon>
        <taxon>Chaetothyriomycetidae</taxon>
        <taxon>Chaetothyriales</taxon>
        <taxon>Chaetothyriales incertae sedis</taxon>
        <taxon>Neophaeococcomyces</taxon>
    </lineage>
</organism>
<comment type="caution">
    <text evidence="1">The sequence shown here is derived from an EMBL/GenBank/DDBJ whole genome shotgun (WGS) entry which is preliminary data.</text>
</comment>